<sequence>MWTPSYVACTCIAVLPLLGMAFEIAFSPYNMYLAPETFFAYKPLPEFNWSVYPRYTCNAINWEGFPKNSEGFVANILFREAPGTPARIPQAVAFYSARGNRAPGHHLDPCRYDNLAILAHIGQNQEDTLGRIVKLSPRRSNLLTHWREIIPDSNTIEWMDINSDEIRPWHIGYLLSNGEGGGKFWSIDEADQYNGYITQSLICWNPWYFAHMREDPEVGMGSYNPENDRDDNAGDRLDGYATPADNDGESTGRARGSDDSEEEEEEENDKRTVYTSDEDEPIDSTNSRRVYHPPPAEIIRGNPRWVYRPTTRCRGAHPKYVQWRNNRIRDAGDHIRYDPNIYLYKMDYERLIGRGNIIDIELEKQQEEEFRRQQEGVRAAELFYEALASDIDTLQPSDPRNEMFDDIWWWDNPLEFQLESLDPLQALLDRELNNIEEDIRGTSPESRLPIPADLSGKVPKFDPVENIGLEPVPRVRGDEALDFGPMRWAPENQIHDIFSSPPSPGAG</sequence>
<gene>
    <name evidence="2" type="ORF">TWF788_000921</name>
</gene>
<evidence type="ECO:0000256" key="1">
    <source>
        <dbReference type="SAM" id="MobiDB-lite"/>
    </source>
</evidence>
<comment type="caution">
    <text evidence="2">The sequence shown here is derived from an EMBL/GenBank/DDBJ whole genome shotgun (WGS) entry which is preliminary data.</text>
</comment>
<dbReference type="AlphaFoldDB" id="A0A7C8TZM8"/>
<feature type="region of interest" description="Disordered" evidence="1">
    <location>
        <begin position="220"/>
        <end position="295"/>
    </location>
</feature>
<name>A0A7C8TZM8_ORBOL</name>
<dbReference type="Proteomes" id="UP000479691">
    <property type="component" value="Unassembled WGS sequence"/>
</dbReference>
<reference evidence="2 3" key="1">
    <citation type="submission" date="2019-06" db="EMBL/GenBank/DDBJ databases">
        <authorList>
            <person name="Palmer J.M."/>
        </authorList>
    </citation>
    <scope>NUCLEOTIDE SEQUENCE [LARGE SCALE GENOMIC DNA]</scope>
    <source>
        <strain evidence="2 3">TWF788</strain>
    </source>
</reference>
<accession>A0A7C8TZM8</accession>
<evidence type="ECO:0000313" key="3">
    <source>
        <dbReference type="Proteomes" id="UP000479691"/>
    </source>
</evidence>
<organism evidence="2 3">
    <name type="scientific">Orbilia oligospora</name>
    <name type="common">Nematode-trapping fungus</name>
    <name type="synonym">Arthrobotrys oligospora</name>
    <dbReference type="NCBI Taxonomy" id="2813651"/>
    <lineage>
        <taxon>Eukaryota</taxon>
        <taxon>Fungi</taxon>
        <taxon>Dikarya</taxon>
        <taxon>Ascomycota</taxon>
        <taxon>Pezizomycotina</taxon>
        <taxon>Orbiliomycetes</taxon>
        <taxon>Orbiliales</taxon>
        <taxon>Orbiliaceae</taxon>
        <taxon>Orbilia</taxon>
    </lineage>
</organism>
<feature type="compositionally biased region" description="Basic and acidic residues" evidence="1">
    <location>
        <begin position="226"/>
        <end position="238"/>
    </location>
</feature>
<proteinExistence type="predicted"/>
<evidence type="ECO:0000313" key="2">
    <source>
        <dbReference type="EMBL" id="KAF3188243.1"/>
    </source>
</evidence>
<protein>
    <submittedName>
        <fullName evidence="2">Uncharacterized protein</fullName>
    </submittedName>
</protein>
<dbReference type="EMBL" id="JAABOE010000011">
    <property type="protein sequence ID" value="KAF3188243.1"/>
    <property type="molecule type" value="Genomic_DNA"/>
</dbReference>